<keyword evidence="1" id="KW-0472">Membrane</keyword>
<accession>A0A916WFV4</accession>
<proteinExistence type="predicted"/>
<dbReference type="AlphaFoldDB" id="A0A916WFV4"/>
<keyword evidence="3" id="KW-1185">Reference proteome</keyword>
<sequence length="126" mass="13109">MDTFSEHVARAILFAAAVIALFVLQVLPSADGVLLLHHQVLIALLGVALLGAALFRPIRPAVVAVGLLSQAGFVASALAMPGFSATTVLYLNLAGLAALLLVGFLLLRSARQQARWEGLSAPQRGT</sequence>
<name>A0A916WFV4_9BURK</name>
<evidence type="ECO:0000256" key="1">
    <source>
        <dbReference type="SAM" id="Phobius"/>
    </source>
</evidence>
<reference evidence="2" key="1">
    <citation type="journal article" date="2014" name="Int. J. Syst. Evol. Microbiol.">
        <title>Complete genome sequence of Corynebacterium casei LMG S-19264T (=DSM 44701T), isolated from a smear-ripened cheese.</title>
        <authorList>
            <consortium name="US DOE Joint Genome Institute (JGI-PGF)"/>
            <person name="Walter F."/>
            <person name="Albersmeier A."/>
            <person name="Kalinowski J."/>
            <person name="Ruckert C."/>
        </authorList>
    </citation>
    <scope>NUCLEOTIDE SEQUENCE</scope>
    <source>
        <strain evidence="2">CGMCC 1.15322</strain>
    </source>
</reference>
<feature type="transmembrane region" description="Helical" evidence="1">
    <location>
        <begin position="62"/>
        <end position="83"/>
    </location>
</feature>
<evidence type="ECO:0000313" key="3">
    <source>
        <dbReference type="Proteomes" id="UP000620596"/>
    </source>
</evidence>
<protein>
    <submittedName>
        <fullName evidence="2">Uncharacterized protein</fullName>
    </submittedName>
</protein>
<keyword evidence="1" id="KW-0812">Transmembrane</keyword>
<feature type="transmembrane region" description="Helical" evidence="1">
    <location>
        <begin position="89"/>
        <end position="107"/>
    </location>
</feature>
<dbReference type="Proteomes" id="UP000620596">
    <property type="component" value="Unassembled WGS sequence"/>
</dbReference>
<evidence type="ECO:0000313" key="2">
    <source>
        <dbReference type="EMBL" id="GGA93807.1"/>
    </source>
</evidence>
<dbReference type="RefSeq" id="WP_188707605.1">
    <property type="nucleotide sequence ID" value="NZ_BMIG01000004.1"/>
</dbReference>
<dbReference type="EMBL" id="BMIG01000004">
    <property type="protein sequence ID" value="GGA93807.1"/>
    <property type="molecule type" value="Genomic_DNA"/>
</dbReference>
<organism evidence="2 3">
    <name type="scientific">Polaromonas eurypsychrophila</name>
    <dbReference type="NCBI Taxonomy" id="1614635"/>
    <lineage>
        <taxon>Bacteria</taxon>
        <taxon>Pseudomonadati</taxon>
        <taxon>Pseudomonadota</taxon>
        <taxon>Betaproteobacteria</taxon>
        <taxon>Burkholderiales</taxon>
        <taxon>Comamonadaceae</taxon>
        <taxon>Polaromonas</taxon>
    </lineage>
</organism>
<reference evidence="2" key="2">
    <citation type="submission" date="2020-09" db="EMBL/GenBank/DDBJ databases">
        <authorList>
            <person name="Sun Q."/>
            <person name="Zhou Y."/>
        </authorList>
    </citation>
    <scope>NUCLEOTIDE SEQUENCE</scope>
    <source>
        <strain evidence="2">CGMCC 1.15322</strain>
    </source>
</reference>
<feature type="transmembrane region" description="Helical" evidence="1">
    <location>
        <begin position="36"/>
        <end position="55"/>
    </location>
</feature>
<gene>
    <name evidence="2" type="ORF">GCM10011496_13570</name>
</gene>
<feature type="transmembrane region" description="Helical" evidence="1">
    <location>
        <begin position="12"/>
        <end position="30"/>
    </location>
</feature>
<keyword evidence="1" id="KW-1133">Transmembrane helix</keyword>
<comment type="caution">
    <text evidence="2">The sequence shown here is derived from an EMBL/GenBank/DDBJ whole genome shotgun (WGS) entry which is preliminary data.</text>
</comment>